<evidence type="ECO:0000256" key="2">
    <source>
        <dbReference type="ARBA" id="ARBA00022692"/>
    </source>
</evidence>
<dbReference type="InterPro" id="IPR058257">
    <property type="entry name" value="CorA-like_dom"/>
</dbReference>
<dbReference type="Proteomes" id="UP001412239">
    <property type="component" value="Unassembled WGS sequence"/>
</dbReference>
<gene>
    <name evidence="8" type="ORF">GSTUAT00004423001</name>
</gene>
<sequence>MHQNFPPHLSLRDHRFSMAPSSSIPMIPPSCKNLPPQLAPTQAGLPIASQQSKTAKAQAPSFQGWEKYPLMLTDHNTLGRDGSVFLENLRNDSERLFYGPERASLGVLDVLEAPDPNCPPGRKKDQSQKLSVFAWKLTLTSTITPSFSWAKLPITEEMLQKLLTFYKVSPDFLRLVHIFGRRRREWIPSSDVFRRLLKAKGTHPNAYISGILSSKPAQESPALTPPPSEICIRMAHVEKHGRPDTDELGRDPWSVRQFGCYQRFDYEDDSSVCIHIMPPESVKSRLAEALTRGRFSQESEHLSPVSLPLGFVTTAMQNWRSYVGDLESELIDCGKCVYLTDEEWEKCRTGKADLKTRYSHLRKLQRQFRDKLLNTISNFSLNINVLEGLQAHVIGLQSVGLLSDAAYKDASDILEHNTSVLRDLLRDTERMLEKTSNAVQLIQAQFEIRNDTLIHNHTMAVGDLVNTAQTQRTATGTLVDIARTQRCATGTLVAMAEGNQKDTQTMVAFADLTKRDSRTMRVATMLATLYLPGTFVATMFGMNVFHSDIEFVHEKKVYTFTVAAQAWIFGVTVVALTAVTVTSFWLWERRLRRKDEGRRIPPKDKGQGRGGGAGAVGLGFWRKYMNRKIRPKDEEKGSGGGLWQKDEEKGSGGGFWQKDEAKVVP</sequence>
<dbReference type="SUPFAM" id="SSF144083">
    <property type="entry name" value="Magnesium transport protein CorA, transmembrane region"/>
    <property type="match status" value="1"/>
</dbReference>
<proteinExistence type="predicted"/>
<protein>
    <recommendedName>
        <fullName evidence="7">CorA-like transporter domain-containing protein</fullName>
    </recommendedName>
</protein>
<keyword evidence="2 6" id="KW-0812">Transmembrane</keyword>
<evidence type="ECO:0000313" key="8">
    <source>
        <dbReference type="EMBL" id="CUS11471.1"/>
    </source>
</evidence>
<keyword evidence="9" id="KW-1185">Reference proteome</keyword>
<dbReference type="AlphaFoldDB" id="A0A292PXF8"/>
<keyword evidence="4 6" id="KW-0472">Membrane</keyword>
<organism evidence="8 9">
    <name type="scientific">Tuber aestivum</name>
    <name type="common">summer truffle</name>
    <dbReference type="NCBI Taxonomy" id="59557"/>
    <lineage>
        <taxon>Eukaryota</taxon>
        <taxon>Fungi</taxon>
        <taxon>Dikarya</taxon>
        <taxon>Ascomycota</taxon>
        <taxon>Pezizomycotina</taxon>
        <taxon>Pezizomycetes</taxon>
        <taxon>Pezizales</taxon>
        <taxon>Tuberaceae</taxon>
        <taxon>Tuber</taxon>
    </lineage>
</organism>
<dbReference type="GO" id="GO:0016020">
    <property type="term" value="C:membrane"/>
    <property type="evidence" value="ECO:0007669"/>
    <property type="project" value="UniProtKB-SubCell"/>
</dbReference>
<feature type="region of interest" description="Disordered" evidence="5">
    <location>
        <begin position="629"/>
        <end position="665"/>
    </location>
</feature>
<name>A0A292PXF8_9PEZI</name>
<evidence type="ECO:0000256" key="6">
    <source>
        <dbReference type="SAM" id="Phobius"/>
    </source>
</evidence>
<dbReference type="Pfam" id="PF26616">
    <property type="entry name" value="CorA-like"/>
    <property type="match status" value="1"/>
</dbReference>
<evidence type="ECO:0000256" key="3">
    <source>
        <dbReference type="ARBA" id="ARBA00022989"/>
    </source>
</evidence>
<dbReference type="InterPro" id="IPR045863">
    <property type="entry name" value="CorA_TM1_TM2"/>
</dbReference>
<feature type="transmembrane region" description="Helical" evidence="6">
    <location>
        <begin position="522"/>
        <end position="546"/>
    </location>
</feature>
<evidence type="ECO:0000256" key="1">
    <source>
        <dbReference type="ARBA" id="ARBA00004141"/>
    </source>
</evidence>
<feature type="transmembrane region" description="Helical" evidence="6">
    <location>
        <begin position="566"/>
        <end position="587"/>
    </location>
</feature>
<dbReference type="EMBL" id="LN891020">
    <property type="protein sequence ID" value="CUS11471.1"/>
    <property type="molecule type" value="Genomic_DNA"/>
</dbReference>
<evidence type="ECO:0000256" key="4">
    <source>
        <dbReference type="ARBA" id="ARBA00023136"/>
    </source>
</evidence>
<reference evidence="8" key="1">
    <citation type="submission" date="2015-10" db="EMBL/GenBank/DDBJ databases">
        <authorList>
            <person name="Regsiter A."/>
            <person name="william w."/>
        </authorList>
    </citation>
    <scope>NUCLEOTIDE SEQUENCE</scope>
    <source>
        <strain evidence="8">Montdore</strain>
    </source>
</reference>
<feature type="domain" description="CorA-like transporter" evidence="7">
    <location>
        <begin position="61"/>
        <end position="330"/>
    </location>
</feature>
<evidence type="ECO:0000256" key="5">
    <source>
        <dbReference type="SAM" id="MobiDB-lite"/>
    </source>
</evidence>
<comment type="subcellular location">
    <subcellularLocation>
        <location evidence="1">Membrane</location>
        <topology evidence="1">Multi-pass membrane protein</topology>
    </subcellularLocation>
</comment>
<evidence type="ECO:0000313" key="9">
    <source>
        <dbReference type="Proteomes" id="UP001412239"/>
    </source>
</evidence>
<dbReference type="Gene3D" id="1.20.58.340">
    <property type="entry name" value="Magnesium transport protein CorA, transmembrane region"/>
    <property type="match status" value="1"/>
</dbReference>
<keyword evidence="3 6" id="KW-1133">Transmembrane helix</keyword>
<evidence type="ECO:0000259" key="7">
    <source>
        <dbReference type="Pfam" id="PF26616"/>
    </source>
</evidence>
<accession>A0A292PXF8</accession>